<evidence type="ECO:0000313" key="2">
    <source>
        <dbReference type="EMBL" id="MBX55239.1"/>
    </source>
</evidence>
<protein>
    <submittedName>
        <fullName evidence="2">Uncharacterized protein</fullName>
    </submittedName>
</protein>
<reference evidence="2" key="1">
    <citation type="submission" date="2018-02" db="EMBL/GenBank/DDBJ databases">
        <title>Rhizophora mucronata_Transcriptome.</title>
        <authorList>
            <person name="Meera S.P."/>
            <person name="Sreeshan A."/>
            <person name="Augustine A."/>
        </authorList>
    </citation>
    <scope>NUCLEOTIDE SEQUENCE</scope>
    <source>
        <tissue evidence="2">Leaf</tissue>
    </source>
</reference>
<feature type="region of interest" description="Disordered" evidence="1">
    <location>
        <begin position="24"/>
        <end position="52"/>
    </location>
</feature>
<proteinExistence type="predicted"/>
<sequence length="70" mass="7550">MKNLPIFLGAAASEDFFSSGGVSVLGKPEGATGAPSEPVLRRGDMRDDDSPANLRTTRRVLLRFLDLMMP</sequence>
<accession>A0A2P2PKS4</accession>
<dbReference type="EMBL" id="GGEC01074755">
    <property type="protein sequence ID" value="MBX55239.1"/>
    <property type="molecule type" value="Transcribed_RNA"/>
</dbReference>
<evidence type="ECO:0000256" key="1">
    <source>
        <dbReference type="SAM" id="MobiDB-lite"/>
    </source>
</evidence>
<dbReference type="AlphaFoldDB" id="A0A2P2PKS4"/>
<organism evidence="2">
    <name type="scientific">Rhizophora mucronata</name>
    <name type="common">Asiatic mangrove</name>
    <dbReference type="NCBI Taxonomy" id="61149"/>
    <lineage>
        <taxon>Eukaryota</taxon>
        <taxon>Viridiplantae</taxon>
        <taxon>Streptophyta</taxon>
        <taxon>Embryophyta</taxon>
        <taxon>Tracheophyta</taxon>
        <taxon>Spermatophyta</taxon>
        <taxon>Magnoliopsida</taxon>
        <taxon>eudicotyledons</taxon>
        <taxon>Gunneridae</taxon>
        <taxon>Pentapetalae</taxon>
        <taxon>rosids</taxon>
        <taxon>fabids</taxon>
        <taxon>Malpighiales</taxon>
        <taxon>Rhizophoraceae</taxon>
        <taxon>Rhizophora</taxon>
    </lineage>
</organism>
<feature type="compositionally biased region" description="Basic and acidic residues" evidence="1">
    <location>
        <begin position="39"/>
        <end position="49"/>
    </location>
</feature>
<name>A0A2P2PKS4_RHIMU</name>